<dbReference type="KEGG" id="lgi:LOTGIDRAFT_177016"/>
<dbReference type="STRING" id="225164.V4B051"/>
<dbReference type="CDD" id="cd00110">
    <property type="entry name" value="LamG"/>
    <property type="match status" value="1"/>
</dbReference>
<evidence type="ECO:0000259" key="2">
    <source>
        <dbReference type="PROSITE" id="PS50025"/>
    </source>
</evidence>
<dbReference type="GeneID" id="20244144"/>
<comment type="caution">
    <text evidence="1">Lacks conserved residue(s) required for the propagation of feature annotation.</text>
</comment>
<dbReference type="SUPFAM" id="SSF49899">
    <property type="entry name" value="Concanavalin A-like lectins/glucanases"/>
    <property type="match status" value="1"/>
</dbReference>
<dbReference type="CTD" id="20244144"/>
<reference evidence="3 4" key="1">
    <citation type="journal article" date="2013" name="Nature">
        <title>Insights into bilaterian evolution from three spiralian genomes.</title>
        <authorList>
            <person name="Simakov O."/>
            <person name="Marletaz F."/>
            <person name="Cho S.J."/>
            <person name="Edsinger-Gonzales E."/>
            <person name="Havlak P."/>
            <person name="Hellsten U."/>
            <person name="Kuo D.H."/>
            <person name="Larsson T."/>
            <person name="Lv J."/>
            <person name="Arendt D."/>
            <person name="Savage R."/>
            <person name="Osoegawa K."/>
            <person name="de Jong P."/>
            <person name="Grimwood J."/>
            <person name="Chapman J.A."/>
            <person name="Shapiro H."/>
            <person name="Aerts A."/>
            <person name="Otillar R.P."/>
            <person name="Terry A.Y."/>
            <person name="Boore J.L."/>
            <person name="Grigoriev I.V."/>
            <person name="Lindberg D.R."/>
            <person name="Seaver E.C."/>
            <person name="Weisblat D.A."/>
            <person name="Putnam N.H."/>
            <person name="Rokhsar D.S."/>
        </authorList>
    </citation>
    <scope>NUCLEOTIDE SEQUENCE [LARGE SCALE GENOMIC DNA]</scope>
</reference>
<feature type="non-terminal residue" evidence="3">
    <location>
        <position position="1"/>
    </location>
</feature>
<keyword evidence="4" id="KW-1185">Reference proteome</keyword>
<dbReference type="InterPro" id="IPR013320">
    <property type="entry name" value="ConA-like_dom_sf"/>
</dbReference>
<dbReference type="InterPro" id="IPR001791">
    <property type="entry name" value="Laminin_G"/>
</dbReference>
<dbReference type="OrthoDB" id="283575at2759"/>
<dbReference type="AlphaFoldDB" id="V4B051"/>
<evidence type="ECO:0000256" key="1">
    <source>
        <dbReference type="PROSITE-ProRule" id="PRU00122"/>
    </source>
</evidence>
<name>V4B051_LOTGI</name>
<evidence type="ECO:0000313" key="3">
    <source>
        <dbReference type="EMBL" id="ESP03348.1"/>
    </source>
</evidence>
<dbReference type="EMBL" id="KB200036">
    <property type="protein sequence ID" value="ESP03348.1"/>
    <property type="molecule type" value="Genomic_DNA"/>
</dbReference>
<proteinExistence type="predicted"/>
<dbReference type="Pfam" id="PF02210">
    <property type="entry name" value="Laminin_G_2"/>
    <property type="match status" value="1"/>
</dbReference>
<organism evidence="3 4">
    <name type="scientific">Lottia gigantea</name>
    <name type="common">Giant owl limpet</name>
    <dbReference type="NCBI Taxonomy" id="225164"/>
    <lineage>
        <taxon>Eukaryota</taxon>
        <taxon>Metazoa</taxon>
        <taxon>Spiralia</taxon>
        <taxon>Lophotrochozoa</taxon>
        <taxon>Mollusca</taxon>
        <taxon>Gastropoda</taxon>
        <taxon>Patellogastropoda</taxon>
        <taxon>Lottioidea</taxon>
        <taxon>Lottiidae</taxon>
        <taxon>Lottia</taxon>
    </lineage>
</organism>
<feature type="non-terminal residue" evidence="3">
    <location>
        <position position="136"/>
    </location>
</feature>
<dbReference type="Proteomes" id="UP000030746">
    <property type="component" value="Unassembled WGS sequence"/>
</dbReference>
<protein>
    <recommendedName>
        <fullName evidence="2">Laminin G domain-containing protein</fullName>
    </recommendedName>
</protein>
<accession>V4B051</accession>
<dbReference type="Gene3D" id="2.60.120.200">
    <property type="match status" value="1"/>
</dbReference>
<feature type="domain" description="Laminin G" evidence="2">
    <location>
        <begin position="1"/>
        <end position="136"/>
    </location>
</feature>
<dbReference type="RefSeq" id="XP_009045965.1">
    <property type="nucleotide sequence ID" value="XM_009047717.1"/>
</dbReference>
<evidence type="ECO:0000313" key="4">
    <source>
        <dbReference type="Proteomes" id="UP000030746"/>
    </source>
</evidence>
<sequence length="136" mass="15407">ASSTFNGKTSYAKTNLNRLEFPFGEELALQIRTRQKRCSILLIQFYTVDGSRSGQIELALFTGLLQVYSSFSSGTATFQKDLSDGVWHYVYWKKEGDDLVINVDDERQRLLANFKPYSQNLNTTVTVHIGAKPFSP</sequence>
<gene>
    <name evidence="3" type="ORF">LOTGIDRAFT_177016</name>
</gene>
<dbReference type="PROSITE" id="PS50025">
    <property type="entry name" value="LAM_G_DOMAIN"/>
    <property type="match status" value="1"/>
</dbReference>